<feature type="chain" id="PRO_5025459879" evidence="7">
    <location>
        <begin position="23"/>
        <end position="252"/>
    </location>
</feature>
<dbReference type="InterPro" id="IPR012336">
    <property type="entry name" value="Thioredoxin-like_fold"/>
</dbReference>
<dbReference type="GO" id="GO:0016491">
    <property type="term" value="F:oxidoreductase activity"/>
    <property type="evidence" value="ECO:0007669"/>
    <property type="project" value="UniProtKB-KW"/>
</dbReference>
<dbReference type="CDD" id="cd03023">
    <property type="entry name" value="DsbA_Com1_like"/>
    <property type="match status" value="1"/>
</dbReference>
<comment type="function">
    <text evidence="1">May be required for disulfide bond formation in some proteins.</text>
</comment>
<dbReference type="EMBL" id="WUWG01000003">
    <property type="protein sequence ID" value="MXU65791.1"/>
    <property type="molecule type" value="Genomic_DNA"/>
</dbReference>
<organism evidence="9 10">
    <name type="scientific">Oceanomicrobium pacificus</name>
    <dbReference type="NCBI Taxonomy" id="2692916"/>
    <lineage>
        <taxon>Bacteria</taxon>
        <taxon>Pseudomonadati</taxon>
        <taxon>Pseudomonadota</taxon>
        <taxon>Alphaproteobacteria</taxon>
        <taxon>Rhodobacterales</taxon>
        <taxon>Paracoccaceae</taxon>
        <taxon>Oceanomicrobium</taxon>
    </lineage>
</organism>
<evidence type="ECO:0000256" key="1">
    <source>
        <dbReference type="ARBA" id="ARBA00003565"/>
    </source>
</evidence>
<dbReference type="PANTHER" id="PTHR13887:SF14">
    <property type="entry name" value="DISULFIDE BOND FORMATION PROTEIN D"/>
    <property type="match status" value="1"/>
</dbReference>
<keyword evidence="10" id="KW-1185">Reference proteome</keyword>
<dbReference type="Gene3D" id="3.40.30.10">
    <property type="entry name" value="Glutaredoxin"/>
    <property type="match status" value="1"/>
</dbReference>
<gene>
    <name evidence="9" type="ORF">GSH16_10045</name>
</gene>
<reference evidence="9 10" key="1">
    <citation type="submission" date="2019-12" db="EMBL/GenBank/DDBJ databases">
        <title>Strain KN286 was isolated from seawater, which was collected from Caroline Seamount in the tropical western Pacific.</title>
        <authorList>
            <person name="Wang Q."/>
        </authorList>
    </citation>
    <scope>NUCLEOTIDE SEQUENCE [LARGE SCALE GENOMIC DNA]</scope>
    <source>
        <strain evidence="9 10">KN286</strain>
    </source>
</reference>
<dbReference type="PROSITE" id="PS51352">
    <property type="entry name" value="THIOREDOXIN_2"/>
    <property type="match status" value="1"/>
</dbReference>
<dbReference type="Proteomes" id="UP000436016">
    <property type="component" value="Unassembled WGS sequence"/>
</dbReference>
<dbReference type="Pfam" id="PF18312">
    <property type="entry name" value="ScsC_N"/>
    <property type="match status" value="1"/>
</dbReference>
<dbReference type="SUPFAM" id="SSF52833">
    <property type="entry name" value="Thioredoxin-like"/>
    <property type="match status" value="1"/>
</dbReference>
<keyword evidence="6" id="KW-0676">Redox-active center</keyword>
<keyword evidence="3 7" id="KW-0732">Signal</keyword>
<dbReference type="InterPro" id="IPR041205">
    <property type="entry name" value="ScsC_N"/>
</dbReference>
<evidence type="ECO:0000259" key="8">
    <source>
        <dbReference type="PROSITE" id="PS51352"/>
    </source>
</evidence>
<evidence type="ECO:0000256" key="5">
    <source>
        <dbReference type="ARBA" id="ARBA00023157"/>
    </source>
</evidence>
<keyword evidence="5" id="KW-1015">Disulfide bond</keyword>
<evidence type="ECO:0000256" key="3">
    <source>
        <dbReference type="ARBA" id="ARBA00022729"/>
    </source>
</evidence>
<evidence type="ECO:0000256" key="6">
    <source>
        <dbReference type="ARBA" id="ARBA00023284"/>
    </source>
</evidence>
<keyword evidence="4" id="KW-0560">Oxidoreductase</keyword>
<protein>
    <submittedName>
        <fullName evidence="9">Thioredoxin domain-containing protein</fullName>
    </submittedName>
</protein>
<accession>A0A6B0U4C4</accession>
<name>A0A6B0U4C4_9RHOB</name>
<comment type="similarity">
    <text evidence="2">Belongs to the thioredoxin family. DsbA subfamily.</text>
</comment>
<evidence type="ECO:0000256" key="4">
    <source>
        <dbReference type="ARBA" id="ARBA00023002"/>
    </source>
</evidence>
<dbReference type="AlphaFoldDB" id="A0A6B0U4C4"/>
<dbReference type="Pfam" id="PF13462">
    <property type="entry name" value="Thioredoxin_4"/>
    <property type="match status" value="1"/>
</dbReference>
<evidence type="ECO:0000313" key="9">
    <source>
        <dbReference type="EMBL" id="MXU65791.1"/>
    </source>
</evidence>
<comment type="caution">
    <text evidence="9">The sequence shown here is derived from an EMBL/GenBank/DDBJ whole genome shotgun (WGS) entry which is preliminary data.</text>
</comment>
<feature type="domain" description="Thioredoxin" evidence="8">
    <location>
        <begin position="55"/>
        <end position="249"/>
    </location>
</feature>
<evidence type="ECO:0000256" key="7">
    <source>
        <dbReference type="SAM" id="SignalP"/>
    </source>
</evidence>
<dbReference type="InterPro" id="IPR013766">
    <property type="entry name" value="Thioredoxin_domain"/>
</dbReference>
<dbReference type="InterPro" id="IPR036249">
    <property type="entry name" value="Thioredoxin-like_sf"/>
</dbReference>
<evidence type="ECO:0000256" key="2">
    <source>
        <dbReference type="ARBA" id="ARBA00005791"/>
    </source>
</evidence>
<feature type="signal peptide" evidence="7">
    <location>
        <begin position="1"/>
        <end position="22"/>
    </location>
</feature>
<evidence type="ECO:0000313" key="10">
    <source>
        <dbReference type="Proteomes" id="UP000436016"/>
    </source>
</evidence>
<dbReference type="PANTHER" id="PTHR13887">
    <property type="entry name" value="GLUTATHIONE S-TRANSFERASE KAPPA"/>
    <property type="match status" value="1"/>
</dbReference>
<dbReference type="RefSeq" id="WP_160854585.1">
    <property type="nucleotide sequence ID" value="NZ_WUWG01000003.1"/>
</dbReference>
<sequence>MTRFLTTTALALGLGLAAPASAQMFENLSADDRAALGDEIRSYLLENPELIVEVITLLEEKRAAEMSNTDIDLVRNNADAIFDDGYSFVGGNPDGSVTMVEFLDYRCGYCKKAHEDVKATLSADGDIRYVVKEFPILGPDSETASRAAIAVLMTSGDEAYAAFNDALMRHNGPINDKVLSRLAEEAGASPQAMLATMQDEEVSRRIMDTRKLAAALQINGTPTFVIGEQMLRGYVPQDAMISIVDEQRQKQN</sequence>
<proteinExistence type="inferred from homology"/>